<feature type="non-terminal residue" evidence="1">
    <location>
        <position position="61"/>
    </location>
</feature>
<protein>
    <submittedName>
        <fullName evidence="1">Uncharacterized protein</fullName>
    </submittedName>
</protein>
<name>A0A7J9AZK7_9ROSI</name>
<sequence>GCESGVLGGSFIFLLLGFKGCLPSVGDQYDRQVSIDVGGVMGEVIAIDWRDREGYWIEFIR</sequence>
<dbReference type="Proteomes" id="UP000593574">
    <property type="component" value="Unassembled WGS sequence"/>
</dbReference>
<proteinExistence type="predicted"/>
<accession>A0A7J9AZK7</accession>
<comment type="caution">
    <text evidence="1">The sequence shown here is derived from an EMBL/GenBank/DDBJ whole genome shotgun (WGS) entry which is preliminary data.</text>
</comment>
<reference evidence="1 2" key="1">
    <citation type="journal article" date="2019" name="Genome Biol. Evol.">
        <title>Insights into the evolution of the New World diploid cottons (Gossypium, subgenus Houzingenia) based on genome sequencing.</title>
        <authorList>
            <person name="Grover C.E."/>
            <person name="Arick M.A. 2nd"/>
            <person name="Thrash A."/>
            <person name="Conover J.L."/>
            <person name="Sanders W.S."/>
            <person name="Peterson D.G."/>
            <person name="Frelichowski J.E."/>
            <person name="Scheffler J.A."/>
            <person name="Scheffler B.E."/>
            <person name="Wendel J.F."/>
        </authorList>
    </citation>
    <scope>NUCLEOTIDE SEQUENCE [LARGE SCALE GENOMIC DNA]</scope>
    <source>
        <strain evidence="1">4</strain>
        <tissue evidence="1">Leaf</tissue>
    </source>
</reference>
<evidence type="ECO:0000313" key="1">
    <source>
        <dbReference type="EMBL" id="MBA0729516.1"/>
    </source>
</evidence>
<dbReference type="EMBL" id="JABEZV010438023">
    <property type="protein sequence ID" value="MBA0729516.1"/>
    <property type="molecule type" value="Genomic_DNA"/>
</dbReference>
<feature type="non-terminal residue" evidence="1">
    <location>
        <position position="1"/>
    </location>
</feature>
<dbReference type="AlphaFoldDB" id="A0A7J9AZK7"/>
<gene>
    <name evidence="1" type="ORF">Golax_023177</name>
</gene>
<keyword evidence="2" id="KW-1185">Reference proteome</keyword>
<evidence type="ECO:0000313" key="2">
    <source>
        <dbReference type="Proteomes" id="UP000593574"/>
    </source>
</evidence>
<organism evidence="1 2">
    <name type="scientific">Gossypium laxum</name>
    <dbReference type="NCBI Taxonomy" id="34288"/>
    <lineage>
        <taxon>Eukaryota</taxon>
        <taxon>Viridiplantae</taxon>
        <taxon>Streptophyta</taxon>
        <taxon>Embryophyta</taxon>
        <taxon>Tracheophyta</taxon>
        <taxon>Spermatophyta</taxon>
        <taxon>Magnoliopsida</taxon>
        <taxon>eudicotyledons</taxon>
        <taxon>Gunneridae</taxon>
        <taxon>Pentapetalae</taxon>
        <taxon>rosids</taxon>
        <taxon>malvids</taxon>
        <taxon>Malvales</taxon>
        <taxon>Malvaceae</taxon>
        <taxon>Malvoideae</taxon>
        <taxon>Gossypium</taxon>
    </lineage>
</organism>